<evidence type="ECO:0000313" key="3">
    <source>
        <dbReference type="Proteomes" id="UP000030108"/>
    </source>
</evidence>
<feature type="region of interest" description="Disordered" evidence="1">
    <location>
        <begin position="1"/>
        <end position="48"/>
    </location>
</feature>
<feature type="region of interest" description="Disordered" evidence="1">
    <location>
        <begin position="230"/>
        <end position="263"/>
    </location>
</feature>
<evidence type="ECO:0000313" key="2">
    <source>
        <dbReference type="EMBL" id="EUC63136.1"/>
    </source>
</evidence>
<comment type="caution">
    <text evidence="2">The sequence shown here is derived from an EMBL/GenBank/DDBJ whole genome shotgun (WGS) entry which is preliminary data.</text>
</comment>
<accession>X8JIR0</accession>
<protein>
    <submittedName>
        <fullName evidence="2">Uncharacterized protein</fullName>
    </submittedName>
</protein>
<reference evidence="3" key="1">
    <citation type="journal article" date="2014" name="Genome Announc.">
        <title>Draft genome sequence of the plant-pathogenic soil fungus Rhizoctonia solani anastomosis group 3 strain Rhs1AP.</title>
        <authorList>
            <person name="Cubeta M.A."/>
            <person name="Thomas E."/>
            <person name="Dean R.A."/>
            <person name="Jabaji S."/>
            <person name="Neate S.M."/>
            <person name="Tavantzis S."/>
            <person name="Toda T."/>
            <person name="Vilgalys R."/>
            <person name="Bharathan N."/>
            <person name="Fedorova-Abrams N."/>
            <person name="Pakala S.B."/>
            <person name="Pakala S.M."/>
            <person name="Zafar N."/>
            <person name="Joardar V."/>
            <person name="Losada L."/>
            <person name="Nierman W.C."/>
        </authorList>
    </citation>
    <scope>NUCLEOTIDE SEQUENCE [LARGE SCALE GENOMIC DNA]</scope>
    <source>
        <strain evidence="3">AG-3</strain>
    </source>
</reference>
<gene>
    <name evidence="2" type="ORF">RSOL_480470</name>
</gene>
<organism evidence="2 3">
    <name type="scientific">Rhizoctonia solani AG-3 Rhs1AP</name>
    <dbReference type="NCBI Taxonomy" id="1086054"/>
    <lineage>
        <taxon>Eukaryota</taxon>
        <taxon>Fungi</taxon>
        <taxon>Dikarya</taxon>
        <taxon>Basidiomycota</taxon>
        <taxon>Agaricomycotina</taxon>
        <taxon>Agaricomycetes</taxon>
        <taxon>Cantharellales</taxon>
        <taxon>Ceratobasidiaceae</taxon>
        <taxon>Rhizoctonia</taxon>
    </lineage>
</organism>
<sequence length="285" mass="31112">MSDLSYSPEPVASSSRKRKSTGSGATQTTKKPRGRGKKSQPDPYATAKGYMEAVLADPESFRLPDDEQEAKEMFAMIAQYAKSLEGSVAVAGQTGRDAPPPKAPAQIEAEVARIKTLIYRGIKKLMTWKPNCKYGRARYAFDGVCPDPRVFGAVFGLNGPPTWRAKKYTYADFETHVGGVEGRARYSQLVLTSDVNVRYNPETGEFKVSGSYGDSQWRYTQQQSMRTSVNVGGGLVDQDDSDGKFSSTDSAPTTKKPRGRKVKVDPYAIAKKHIIGGFKRSGIGA</sequence>
<feature type="non-terminal residue" evidence="2">
    <location>
        <position position="285"/>
    </location>
</feature>
<dbReference type="EMBL" id="JATN01000316">
    <property type="protein sequence ID" value="EUC63136.1"/>
    <property type="molecule type" value="Genomic_DNA"/>
</dbReference>
<dbReference type="OrthoDB" id="5370359at2759"/>
<feature type="compositionally biased region" description="Polar residues" evidence="1">
    <location>
        <begin position="244"/>
        <end position="253"/>
    </location>
</feature>
<dbReference type="AlphaFoldDB" id="X8JIR0"/>
<dbReference type="Proteomes" id="UP000030108">
    <property type="component" value="Unassembled WGS sequence"/>
</dbReference>
<evidence type="ECO:0000256" key="1">
    <source>
        <dbReference type="SAM" id="MobiDB-lite"/>
    </source>
</evidence>
<proteinExistence type="predicted"/>
<name>X8JIR0_9AGAM</name>